<dbReference type="SUPFAM" id="SSF75304">
    <property type="entry name" value="Amidase signature (AS) enzymes"/>
    <property type="match status" value="1"/>
</dbReference>
<sequence length="616" mass="65566">MASASETVASPFRGFTLREWQQHYRSAPDSLRTTLSLVLGSLSDTDNAWIYLATAEQLEAQITRLETLRDQAEGSLSALPLFGVPFAVKDNMDIAGWPTTAACPAFAYTAEADATVIANLKAKGAVVIGKTNLDQFATGLVGTRSPYGAVRNTFNPDYVSGGSSSGSASVLARGLVAFSLGTDTAGSGRVPAGFNNVVGLKPTKGWLSNTGVVPACRLNDAVSIFALTVADAQTVAHAAGGYDAADAYSRKNPHTAPVAFSAQPRIAMPDRLEFFGDDLAQAAFSEALDRLRHHGVTLETIDFTPFRELAEQLYYGAWVAERTVAVGEIFEESPEAMDPVVRGIVANGLNYTACDAWRAEYLRAELARKINLALEGFDALVVPTSPTIRTQEELVREPVLYNSQFGIYTNFTNLADLSALALPCSLRADGLPAGITLIAPAWHDDALASFGRQWQRSLSLPLGATGLTMKPEEFMTSAPVSAASVRVAVVGAHLTGMPLNFQLTSRHAVRVEQTTTAATYKLFALANTKPPKPGLVRAESGSAIIVELWDIPLARFGEFVAEIPAPLGIGSLELADGRIVKGFICEPWATGGATDITAFGGWRSYIQSLNSSPVKS</sequence>
<dbReference type="Pfam" id="PF21986">
    <property type="entry name" value="AH_C"/>
    <property type="match status" value="1"/>
</dbReference>
<dbReference type="Gene3D" id="1.20.58.1700">
    <property type="match status" value="1"/>
</dbReference>
<reference evidence="4" key="1">
    <citation type="submission" date="2011-01" db="EMBL/GenBank/DDBJ databases">
        <title>Complete sequence of chromosome of Rahnella sp. Y9602.</title>
        <authorList>
            <consortium name="US DOE Joint Genome Institute"/>
            <person name="Lucas S."/>
            <person name="Copeland A."/>
            <person name="Lapidus A."/>
            <person name="Cheng J.-F."/>
            <person name="Goodwin L."/>
            <person name="Pitluck S."/>
            <person name="Lu M."/>
            <person name="Detter J.C."/>
            <person name="Han C."/>
            <person name="Tapia R."/>
            <person name="Land M."/>
            <person name="Hauser L."/>
            <person name="Kyrpides N."/>
            <person name="Ivanova N."/>
            <person name="Ovchinnikova G."/>
            <person name="Pagani I."/>
            <person name="Sobecky P.A."/>
            <person name="Martinez R.J."/>
            <person name="Woyke T."/>
        </authorList>
    </citation>
    <scope>NUCLEOTIDE SEQUENCE [LARGE SCALE GENOMIC DNA]</scope>
    <source>
        <strain evidence="4">Y9602</strain>
    </source>
</reference>
<dbReference type="OrthoDB" id="9811471at2"/>
<keyword evidence="3" id="KW-0378">Hydrolase</keyword>
<accession>A0A0H3F719</accession>
<dbReference type="Proteomes" id="UP000007257">
    <property type="component" value="Chromosome"/>
</dbReference>
<feature type="domain" description="Allophanate hydrolase C-terminal" evidence="2">
    <location>
        <begin position="485"/>
        <end position="607"/>
    </location>
</feature>
<dbReference type="GeneID" id="95419196"/>
<dbReference type="InterPro" id="IPR014085">
    <property type="entry name" value="Allophanate_hydrolase"/>
</dbReference>
<dbReference type="InterPro" id="IPR023631">
    <property type="entry name" value="Amidase_dom"/>
</dbReference>
<evidence type="ECO:0000259" key="1">
    <source>
        <dbReference type="Pfam" id="PF01425"/>
    </source>
</evidence>
<dbReference type="Pfam" id="PF01425">
    <property type="entry name" value="Amidase"/>
    <property type="match status" value="1"/>
</dbReference>
<organism evidence="3 4">
    <name type="scientific">Rahnella sp. (strain Y9602)</name>
    <dbReference type="NCBI Taxonomy" id="2703885"/>
    <lineage>
        <taxon>Bacteria</taxon>
        <taxon>Pseudomonadati</taxon>
        <taxon>Pseudomonadota</taxon>
        <taxon>Gammaproteobacteria</taxon>
        <taxon>Enterobacterales</taxon>
        <taxon>Yersiniaceae</taxon>
        <taxon>Rahnella</taxon>
    </lineage>
</organism>
<proteinExistence type="predicted"/>
<dbReference type="Gene3D" id="3.10.490.10">
    <property type="entry name" value="Gamma-glutamyl cyclotransferase-like"/>
    <property type="match status" value="1"/>
</dbReference>
<dbReference type="NCBIfam" id="TIGR02713">
    <property type="entry name" value="allophanate_hyd"/>
    <property type="match status" value="1"/>
</dbReference>
<dbReference type="InterPro" id="IPR000120">
    <property type="entry name" value="Amidase"/>
</dbReference>
<dbReference type="PANTHER" id="PTHR11895">
    <property type="entry name" value="TRANSAMIDASE"/>
    <property type="match status" value="1"/>
</dbReference>
<dbReference type="InterPro" id="IPR036928">
    <property type="entry name" value="AS_sf"/>
</dbReference>
<dbReference type="AlphaFoldDB" id="A0A0H3F719"/>
<dbReference type="PANTHER" id="PTHR11895:SF169">
    <property type="entry name" value="GLUTAMYL-TRNA(GLN) AMIDOTRANSFERASE"/>
    <property type="match status" value="1"/>
</dbReference>
<reference evidence="3 4" key="2">
    <citation type="journal article" date="2012" name="J. Bacteriol.">
        <title>Complete Genome Sequence of Rahnella sp. Strain Y9602, a Gammaproteobacterium Isolate from Metal- and Radionuclide-Contaminated Soil.</title>
        <authorList>
            <person name="Martinez R.J."/>
            <person name="Bruce D."/>
            <person name="Detter C."/>
            <person name="Goodwin L.A."/>
            <person name="Han J."/>
            <person name="Han C.S."/>
            <person name="Held B."/>
            <person name="Land M.L."/>
            <person name="Mikhailova N."/>
            <person name="Nolan M."/>
            <person name="Pennacchio L."/>
            <person name="Pitluck S."/>
            <person name="Tapia R."/>
            <person name="Woyke T."/>
            <person name="Sobecky P.A."/>
        </authorList>
    </citation>
    <scope>NUCLEOTIDE SEQUENCE [LARGE SCALE GENOMIC DNA]</scope>
    <source>
        <strain evidence="3 4">Y9602</strain>
    </source>
</reference>
<dbReference type="NCBIfam" id="NF006043">
    <property type="entry name" value="PRK08186.1"/>
    <property type="match status" value="1"/>
</dbReference>
<evidence type="ECO:0000313" key="4">
    <source>
        <dbReference type="Proteomes" id="UP000007257"/>
    </source>
</evidence>
<dbReference type="GO" id="GO:0016787">
    <property type="term" value="F:hydrolase activity"/>
    <property type="evidence" value="ECO:0007669"/>
    <property type="project" value="UniProtKB-KW"/>
</dbReference>
<dbReference type="InterPro" id="IPR053844">
    <property type="entry name" value="AH_C"/>
</dbReference>
<gene>
    <name evidence="3" type="ordered locus">Rahaq_0076</name>
</gene>
<evidence type="ECO:0000259" key="2">
    <source>
        <dbReference type="Pfam" id="PF21986"/>
    </source>
</evidence>
<dbReference type="RefSeq" id="WP_013573427.1">
    <property type="nucleotide sequence ID" value="NC_015061.1"/>
</dbReference>
<evidence type="ECO:0000313" key="3">
    <source>
        <dbReference type="EMBL" id="ADW71709.1"/>
    </source>
</evidence>
<name>A0A0H3F719_RAHSY</name>
<dbReference type="eggNOG" id="COG0154">
    <property type="taxonomic scope" value="Bacteria"/>
</dbReference>
<protein>
    <submittedName>
        <fullName evidence="3">Allophanate hydrolase</fullName>
    </submittedName>
</protein>
<dbReference type="HOGENOM" id="CLU_009600_0_1_6"/>
<dbReference type="EMBL" id="CP002505">
    <property type="protein sequence ID" value="ADW71709.1"/>
    <property type="molecule type" value="Genomic_DNA"/>
</dbReference>
<dbReference type="Gene3D" id="3.90.1300.10">
    <property type="entry name" value="Amidase signature (AS) domain"/>
    <property type="match status" value="1"/>
</dbReference>
<dbReference type="KEGG" id="rah:Rahaq_0076"/>
<feature type="domain" description="Amidase" evidence="1">
    <location>
        <begin position="47"/>
        <end position="447"/>
    </location>
</feature>